<evidence type="ECO:0000256" key="7">
    <source>
        <dbReference type="RuleBase" id="RU003619"/>
    </source>
</evidence>
<evidence type="ECO:0000256" key="1">
    <source>
        <dbReference type="ARBA" id="ARBA00007151"/>
    </source>
</evidence>
<dbReference type="AlphaFoldDB" id="A0A1F5FVI7"/>
<evidence type="ECO:0000259" key="8">
    <source>
        <dbReference type="Pfam" id="PF00177"/>
    </source>
</evidence>
<dbReference type="InterPro" id="IPR000235">
    <property type="entry name" value="Ribosomal_uS7"/>
</dbReference>
<evidence type="ECO:0000256" key="5">
    <source>
        <dbReference type="ARBA" id="ARBA00023274"/>
    </source>
</evidence>
<accession>A0A1F5FVI7</accession>
<reference evidence="9 10" key="1">
    <citation type="journal article" date="2016" name="Nat. Commun.">
        <title>Thousands of microbial genomes shed light on interconnected biogeochemical processes in an aquifer system.</title>
        <authorList>
            <person name="Anantharaman K."/>
            <person name="Brown C.T."/>
            <person name="Hug L.A."/>
            <person name="Sharon I."/>
            <person name="Castelle C.J."/>
            <person name="Probst A.J."/>
            <person name="Thomas B.C."/>
            <person name="Singh A."/>
            <person name="Wilkins M.J."/>
            <person name="Karaoz U."/>
            <person name="Brodie E.L."/>
            <person name="Williams K.H."/>
            <person name="Hubbard S.S."/>
            <person name="Banfield J.F."/>
        </authorList>
    </citation>
    <scope>NUCLEOTIDE SEQUENCE [LARGE SCALE GENOMIC DNA]</scope>
</reference>
<dbReference type="PIRSF" id="PIRSF002122">
    <property type="entry name" value="RPS7p_RPS7a_RPS5e_RPS7o"/>
    <property type="match status" value="1"/>
</dbReference>
<dbReference type="InterPro" id="IPR005717">
    <property type="entry name" value="Ribosomal_uS7_bac/org-type"/>
</dbReference>
<name>A0A1F5FVI7_9BACT</name>
<proteinExistence type="inferred from homology"/>
<dbReference type="NCBIfam" id="TIGR01029">
    <property type="entry name" value="rpsG_bact"/>
    <property type="match status" value="1"/>
</dbReference>
<evidence type="ECO:0000256" key="6">
    <source>
        <dbReference type="HAMAP-Rule" id="MF_00480"/>
    </source>
</evidence>
<dbReference type="EMBL" id="MFAU01000042">
    <property type="protein sequence ID" value="OGD83629.1"/>
    <property type="molecule type" value="Genomic_DNA"/>
</dbReference>
<sequence length="165" mass="18701">MPRAGKVEKRQIQPDPLHQNFLVAKLINRIMEEGKKSIAQKIVYGAFDQIRKKGQDPVKTFEKAVDNVMPKMEVRPRRVGGASYMVPMEVRGGRRQSLAITWLVTAARNRSAKEILNPPKNKPLMMAKLENEILDAAAGTGKAVSKKEEMHRIAEANRAFAHFRW</sequence>
<dbReference type="GO" id="GO:0019843">
    <property type="term" value="F:rRNA binding"/>
    <property type="evidence" value="ECO:0007669"/>
    <property type="project" value="UniProtKB-UniRule"/>
</dbReference>
<evidence type="ECO:0000313" key="10">
    <source>
        <dbReference type="Proteomes" id="UP000179252"/>
    </source>
</evidence>
<feature type="domain" description="Small ribosomal subunit protein uS7" evidence="8">
    <location>
        <begin position="2"/>
        <end position="158"/>
    </location>
</feature>
<evidence type="ECO:0000256" key="2">
    <source>
        <dbReference type="ARBA" id="ARBA00022730"/>
    </source>
</evidence>
<dbReference type="PROSITE" id="PS00052">
    <property type="entry name" value="RIBOSOMAL_S7"/>
    <property type="match status" value="1"/>
</dbReference>
<dbReference type="CDD" id="cd14869">
    <property type="entry name" value="uS7_Bacteria"/>
    <property type="match status" value="1"/>
</dbReference>
<dbReference type="PANTHER" id="PTHR11205">
    <property type="entry name" value="RIBOSOMAL PROTEIN S7"/>
    <property type="match status" value="1"/>
</dbReference>
<dbReference type="Pfam" id="PF00177">
    <property type="entry name" value="Ribosomal_S7"/>
    <property type="match status" value="1"/>
</dbReference>
<dbReference type="FunFam" id="1.10.455.10:FF:000001">
    <property type="entry name" value="30S ribosomal protein S7"/>
    <property type="match status" value="1"/>
</dbReference>
<dbReference type="SUPFAM" id="SSF47973">
    <property type="entry name" value="Ribosomal protein S7"/>
    <property type="match status" value="1"/>
</dbReference>
<dbReference type="GO" id="GO:0015935">
    <property type="term" value="C:small ribosomal subunit"/>
    <property type="evidence" value="ECO:0007669"/>
    <property type="project" value="InterPro"/>
</dbReference>
<comment type="function">
    <text evidence="6">One of the primary rRNA binding proteins, it binds directly to 16S rRNA where it nucleates assembly of the head domain of the 30S subunit. Is located at the subunit interface close to the decoding center, probably blocks exit of the E-site tRNA.</text>
</comment>
<dbReference type="InterPro" id="IPR036823">
    <property type="entry name" value="Ribosomal_uS7_dom_sf"/>
</dbReference>
<gene>
    <name evidence="6" type="primary">rpsG</name>
    <name evidence="9" type="ORF">A2165_03000</name>
</gene>
<keyword evidence="6" id="KW-0820">tRNA-binding</keyword>
<comment type="caution">
    <text evidence="9">The sequence shown here is derived from an EMBL/GenBank/DDBJ whole genome shotgun (WGS) entry which is preliminary data.</text>
</comment>
<organism evidence="9 10">
    <name type="scientific">Candidatus Curtissbacteria bacterium RBG_13_40_7</name>
    <dbReference type="NCBI Taxonomy" id="1797706"/>
    <lineage>
        <taxon>Bacteria</taxon>
        <taxon>Candidatus Curtissiibacteriota</taxon>
    </lineage>
</organism>
<dbReference type="GO" id="GO:0006412">
    <property type="term" value="P:translation"/>
    <property type="evidence" value="ECO:0007669"/>
    <property type="project" value="UniProtKB-UniRule"/>
</dbReference>
<dbReference type="InterPro" id="IPR020606">
    <property type="entry name" value="Ribosomal_uS7_CS"/>
</dbReference>
<keyword evidence="4 6" id="KW-0689">Ribosomal protein</keyword>
<keyword evidence="3 6" id="KW-0694">RNA-binding</keyword>
<evidence type="ECO:0000256" key="4">
    <source>
        <dbReference type="ARBA" id="ARBA00022980"/>
    </source>
</evidence>
<dbReference type="GO" id="GO:0000049">
    <property type="term" value="F:tRNA binding"/>
    <property type="evidence" value="ECO:0007669"/>
    <property type="project" value="UniProtKB-UniRule"/>
</dbReference>
<dbReference type="InterPro" id="IPR023798">
    <property type="entry name" value="Ribosomal_uS7_dom"/>
</dbReference>
<evidence type="ECO:0000313" key="9">
    <source>
        <dbReference type="EMBL" id="OGD83629.1"/>
    </source>
</evidence>
<dbReference type="Gene3D" id="1.10.455.10">
    <property type="entry name" value="Ribosomal protein S7 domain"/>
    <property type="match status" value="1"/>
</dbReference>
<dbReference type="GO" id="GO:0003735">
    <property type="term" value="F:structural constituent of ribosome"/>
    <property type="evidence" value="ECO:0007669"/>
    <property type="project" value="InterPro"/>
</dbReference>
<keyword evidence="2 6" id="KW-0699">rRNA-binding</keyword>
<dbReference type="Proteomes" id="UP000179252">
    <property type="component" value="Unassembled WGS sequence"/>
</dbReference>
<comment type="subunit">
    <text evidence="6">Part of the 30S ribosomal subunit. Contacts proteins S9 and S11.</text>
</comment>
<comment type="similarity">
    <text evidence="1 6 7">Belongs to the universal ribosomal protein uS7 family.</text>
</comment>
<protein>
    <recommendedName>
        <fullName evidence="6">Small ribosomal subunit protein uS7</fullName>
    </recommendedName>
</protein>
<dbReference type="HAMAP" id="MF_00480_B">
    <property type="entry name" value="Ribosomal_uS7_B"/>
    <property type="match status" value="1"/>
</dbReference>
<evidence type="ECO:0000256" key="3">
    <source>
        <dbReference type="ARBA" id="ARBA00022884"/>
    </source>
</evidence>
<keyword evidence="5 6" id="KW-0687">Ribonucleoprotein</keyword>